<keyword evidence="4" id="KW-1133">Transmembrane helix</keyword>
<evidence type="ECO:0000313" key="7">
    <source>
        <dbReference type="Proteomes" id="UP000029868"/>
    </source>
</evidence>
<organism evidence="6 7">
    <name type="scientific">Colwellia psychrerythraea</name>
    <name type="common">Vibrio psychroerythus</name>
    <dbReference type="NCBI Taxonomy" id="28229"/>
    <lineage>
        <taxon>Bacteria</taxon>
        <taxon>Pseudomonadati</taxon>
        <taxon>Pseudomonadota</taxon>
        <taxon>Gammaproteobacteria</taxon>
        <taxon>Alteromonadales</taxon>
        <taxon>Colwelliaceae</taxon>
        <taxon>Colwellia</taxon>
    </lineage>
</organism>
<proteinExistence type="inferred from homology"/>
<dbReference type="GO" id="GO:0003677">
    <property type="term" value="F:DNA binding"/>
    <property type="evidence" value="ECO:0007669"/>
    <property type="project" value="UniProtKB-UniRule"/>
</dbReference>
<protein>
    <submittedName>
        <fullName evidence="6">Transcriptional regulator, CadC</fullName>
    </submittedName>
</protein>
<evidence type="ECO:0000256" key="1">
    <source>
        <dbReference type="ARBA" id="ARBA00009820"/>
    </source>
</evidence>
<feature type="domain" description="OmpR/PhoB-type" evidence="5">
    <location>
        <begin position="20"/>
        <end position="118"/>
    </location>
</feature>
<reference evidence="6 7" key="1">
    <citation type="submission" date="2014-08" db="EMBL/GenBank/DDBJ databases">
        <title>Genomic and Phenotypic Diversity of Colwellia psychrerythraea strains from Disparate Marine Basins.</title>
        <authorList>
            <person name="Techtmann S.M."/>
            <person name="Stelling S.C."/>
            <person name="Utturkar S.M."/>
            <person name="Alshibli N."/>
            <person name="Harris A."/>
            <person name="Brown S.D."/>
            <person name="Hazen T.C."/>
        </authorList>
    </citation>
    <scope>NUCLEOTIDE SEQUENCE [LARGE SCALE GENOMIC DNA]</scope>
    <source>
        <strain evidence="6 7">GAB14E</strain>
    </source>
</reference>
<name>A0A099L1X3_COLPS</name>
<dbReference type="SUPFAM" id="SSF46894">
    <property type="entry name" value="C-terminal effector domain of the bipartite response regulators"/>
    <property type="match status" value="1"/>
</dbReference>
<feature type="DNA-binding region" description="OmpR/PhoB-type" evidence="3">
    <location>
        <begin position="20"/>
        <end position="118"/>
    </location>
</feature>
<dbReference type="Pfam" id="PF07676">
    <property type="entry name" value="PD40"/>
    <property type="match status" value="1"/>
</dbReference>
<sequence>MTNTLVYAIFQLLILFMGICMRWQIAQFVFCDQQQTLTSTNECVQLEPMMVALLSYFCQNTDLIVSKDLLIEQVWLGRIVSDNAVSKLITKLRKVFNDDARQPKFIATFPKKGYKFIANVKPINEADLQAVPPVETKTQIHEKSISIVQEETNAEVLSKVTFAEPNPTKTKDRRTTYITALVIIILIISFYNLWQQGQKSPTVSTHTKVLTTDAGDEVYPDFSPDGTRVAYMSVKNDQMHLIIKNVVDEAMIEISHGENIGVGPASWSSDGKLIVYLAATPQQCQYYIRTVNGLELGEPQLIHNCPAGSYGKIAFSHDNNRLIYAENSGGNTPYSLFELNLTNDQIKRLNQPERFLGGNFQFDLHPTENKLLISSPDKQQWEGFYSLDLETDELTLLFKQNAYICCGIWSHSGARVVLMGEHPAHQLLSYDLTGHDKQVVHSGSRQIRSPRRHVNETDYLFSSGKDNYNVHLIDLSTKKERVIVNDSVDERLAVFAHHNNQIAYIGLASGNEEVWLTDSESKQRKKLTQFNDSRHYVDLLWSPDGNYLVALTLNEIHLINSSTGLFERLKIPQAQIQGVSFKSAETISYSMKVNAQWQVYYYQLNSGEVLAEDKKWQFIQYQITADNNLWLDQENKLFSGELPIAVISQKISAKNLINGRQFNLAKRGPLWFWFERNIQGQIQGYSEITNVLTTLTLTETAHFDITNNELLFGDIEQLNSNIYQTQALPSN</sequence>
<comment type="caution">
    <text evidence="6">The sequence shown here is derived from an EMBL/GenBank/DDBJ whole genome shotgun (WGS) entry which is preliminary data.</text>
</comment>
<dbReference type="Proteomes" id="UP000029868">
    <property type="component" value="Unassembled WGS sequence"/>
</dbReference>
<dbReference type="PANTHER" id="PTHR36842">
    <property type="entry name" value="PROTEIN TOLB HOMOLOG"/>
    <property type="match status" value="1"/>
</dbReference>
<evidence type="ECO:0000259" key="5">
    <source>
        <dbReference type="PROSITE" id="PS51755"/>
    </source>
</evidence>
<keyword evidence="2 3" id="KW-0238">DNA-binding</keyword>
<keyword evidence="4" id="KW-0472">Membrane</keyword>
<dbReference type="OrthoDB" id="8430416at2"/>
<evidence type="ECO:0000256" key="4">
    <source>
        <dbReference type="SAM" id="Phobius"/>
    </source>
</evidence>
<dbReference type="InterPro" id="IPR016032">
    <property type="entry name" value="Sig_transdc_resp-reg_C-effctor"/>
</dbReference>
<accession>A0A099L1X3</accession>
<dbReference type="SUPFAM" id="SSF82171">
    <property type="entry name" value="DPP6 N-terminal domain-like"/>
    <property type="match status" value="1"/>
</dbReference>
<dbReference type="AlphaFoldDB" id="A0A099L1X3"/>
<evidence type="ECO:0000256" key="3">
    <source>
        <dbReference type="PROSITE-ProRule" id="PRU01091"/>
    </source>
</evidence>
<dbReference type="InterPro" id="IPR011042">
    <property type="entry name" value="6-blade_b-propeller_TolB-like"/>
</dbReference>
<dbReference type="EMBL" id="JQEC01000004">
    <property type="protein sequence ID" value="KGJ96861.1"/>
    <property type="molecule type" value="Genomic_DNA"/>
</dbReference>
<dbReference type="GO" id="GO:0000160">
    <property type="term" value="P:phosphorelay signal transduction system"/>
    <property type="evidence" value="ECO:0007669"/>
    <property type="project" value="InterPro"/>
</dbReference>
<dbReference type="SMART" id="SM00862">
    <property type="entry name" value="Trans_reg_C"/>
    <property type="match status" value="1"/>
</dbReference>
<dbReference type="PROSITE" id="PS51755">
    <property type="entry name" value="OMPR_PHOB"/>
    <property type="match status" value="1"/>
</dbReference>
<dbReference type="InterPro" id="IPR001867">
    <property type="entry name" value="OmpR/PhoB-type_DNA-bd"/>
</dbReference>
<dbReference type="PATRIC" id="fig|28229.3.peg.487"/>
<gene>
    <name evidence="6" type="ORF">GAB14E_1329</name>
</gene>
<evidence type="ECO:0000313" key="6">
    <source>
        <dbReference type="EMBL" id="KGJ96861.1"/>
    </source>
</evidence>
<dbReference type="InterPro" id="IPR011659">
    <property type="entry name" value="WD40"/>
</dbReference>
<dbReference type="Pfam" id="PF00486">
    <property type="entry name" value="Trans_reg_C"/>
    <property type="match status" value="1"/>
</dbReference>
<dbReference type="Gene3D" id="1.10.10.10">
    <property type="entry name" value="Winged helix-like DNA-binding domain superfamily/Winged helix DNA-binding domain"/>
    <property type="match status" value="1"/>
</dbReference>
<dbReference type="GO" id="GO:0006355">
    <property type="term" value="P:regulation of DNA-templated transcription"/>
    <property type="evidence" value="ECO:0007669"/>
    <property type="project" value="InterPro"/>
</dbReference>
<feature type="transmembrane region" description="Helical" evidence="4">
    <location>
        <begin position="6"/>
        <end position="25"/>
    </location>
</feature>
<feature type="transmembrane region" description="Helical" evidence="4">
    <location>
        <begin position="176"/>
        <end position="194"/>
    </location>
</feature>
<dbReference type="Gene3D" id="2.120.10.30">
    <property type="entry name" value="TolB, C-terminal domain"/>
    <property type="match status" value="2"/>
</dbReference>
<dbReference type="InterPro" id="IPR036388">
    <property type="entry name" value="WH-like_DNA-bd_sf"/>
</dbReference>
<evidence type="ECO:0000256" key="2">
    <source>
        <dbReference type="ARBA" id="ARBA00023125"/>
    </source>
</evidence>
<dbReference type="CDD" id="cd00383">
    <property type="entry name" value="trans_reg_C"/>
    <property type="match status" value="1"/>
</dbReference>
<comment type="similarity">
    <text evidence="1">Belongs to the TolB family.</text>
</comment>
<keyword evidence="4" id="KW-0812">Transmembrane</keyword>